<feature type="compositionally biased region" description="Basic and acidic residues" evidence="1">
    <location>
        <begin position="40"/>
        <end position="77"/>
    </location>
</feature>
<reference evidence="2" key="1">
    <citation type="journal article" date="2022" name="bioRxiv">
        <title>Sequencing and chromosome-scale assembly of the giantPleurodeles waltlgenome.</title>
        <authorList>
            <person name="Brown T."/>
            <person name="Elewa A."/>
            <person name="Iarovenko S."/>
            <person name="Subramanian E."/>
            <person name="Araus A.J."/>
            <person name="Petzold A."/>
            <person name="Susuki M."/>
            <person name="Suzuki K.-i.T."/>
            <person name="Hayashi T."/>
            <person name="Toyoda A."/>
            <person name="Oliveira C."/>
            <person name="Osipova E."/>
            <person name="Leigh N.D."/>
            <person name="Simon A."/>
            <person name="Yun M.H."/>
        </authorList>
    </citation>
    <scope>NUCLEOTIDE SEQUENCE</scope>
    <source>
        <strain evidence="2">20211129_DDA</strain>
        <tissue evidence="2">Liver</tissue>
    </source>
</reference>
<dbReference type="AlphaFoldDB" id="A0AAV7MVB7"/>
<dbReference type="EMBL" id="JANPWB010000013">
    <property type="protein sequence ID" value="KAJ1104270.1"/>
    <property type="molecule type" value="Genomic_DNA"/>
</dbReference>
<organism evidence="2 3">
    <name type="scientific">Pleurodeles waltl</name>
    <name type="common">Iberian ribbed newt</name>
    <dbReference type="NCBI Taxonomy" id="8319"/>
    <lineage>
        <taxon>Eukaryota</taxon>
        <taxon>Metazoa</taxon>
        <taxon>Chordata</taxon>
        <taxon>Craniata</taxon>
        <taxon>Vertebrata</taxon>
        <taxon>Euteleostomi</taxon>
        <taxon>Amphibia</taxon>
        <taxon>Batrachia</taxon>
        <taxon>Caudata</taxon>
        <taxon>Salamandroidea</taxon>
        <taxon>Salamandridae</taxon>
        <taxon>Pleurodelinae</taxon>
        <taxon>Pleurodeles</taxon>
    </lineage>
</organism>
<feature type="region of interest" description="Disordered" evidence="1">
    <location>
        <begin position="1"/>
        <end position="20"/>
    </location>
</feature>
<accession>A0AAV7MVB7</accession>
<evidence type="ECO:0000313" key="3">
    <source>
        <dbReference type="Proteomes" id="UP001066276"/>
    </source>
</evidence>
<evidence type="ECO:0000313" key="2">
    <source>
        <dbReference type="EMBL" id="KAJ1104270.1"/>
    </source>
</evidence>
<feature type="region of interest" description="Disordered" evidence="1">
    <location>
        <begin position="35"/>
        <end position="93"/>
    </location>
</feature>
<gene>
    <name evidence="2" type="ORF">NDU88_001682</name>
</gene>
<sequence length="93" mass="10323">MESRFSFPDDALPGRPSNVSAVSLIGNTDIRVPETGEIEDGLRAKKEEKGKDAERAARTPRGRPEETEGRPNTREALKTSTQDRIAIKEETEE</sequence>
<keyword evidence="3" id="KW-1185">Reference proteome</keyword>
<proteinExistence type="predicted"/>
<name>A0AAV7MVB7_PLEWA</name>
<dbReference type="Proteomes" id="UP001066276">
    <property type="component" value="Chromosome 9"/>
</dbReference>
<protein>
    <submittedName>
        <fullName evidence="2">Uncharacterized protein</fullName>
    </submittedName>
</protein>
<evidence type="ECO:0000256" key="1">
    <source>
        <dbReference type="SAM" id="MobiDB-lite"/>
    </source>
</evidence>
<comment type="caution">
    <text evidence="2">The sequence shown here is derived from an EMBL/GenBank/DDBJ whole genome shotgun (WGS) entry which is preliminary data.</text>
</comment>